<reference evidence="2" key="1">
    <citation type="journal article" date="2023" name="Mol. Phylogenet. Evol.">
        <title>Genome-scale phylogeny and comparative genomics of the fungal order Sordariales.</title>
        <authorList>
            <person name="Hensen N."/>
            <person name="Bonometti L."/>
            <person name="Westerberg I."/>
            <person name="Brannstrom I.O."/>
            <person name="Guillou S."/>
            <person name="Cros-Aarteil S."/>
            <person name="Calhoun S."/>
            <person name="Haridas S."/>
            <person name="Kuo A."/>
            <person name="Mondo S."/>
            <person name="Pangilinan J."/>
            <person name="Riley R."/>
            <person name="LaButti K."/>
            <person name="Andreopoulos B."/>
            <person name="Lipzen A."/>
            <person name="Chen C."/>
            <person name="Yan M."/>
            <person name="Daum C."/>
            <person name="Ng V."/>
            <person name="Clum A."/>
            <person name="Steindorff A."/>
            <person name="Ohm R.A."/>
            <person name="Martin F."/>
            <person name="Silar P."/>
            <person name="Natvig D.O."/>
            <person name="Lalanne C."/>
            <person name="Gautier V."/>
            <person name="Ament-Velasquez S.L."/>
            <person name="Kruys A."/>
            <person name="Hutchinson M.I."/>
            <person name="Powell A.J."/>
            <person name="Barry K."/>
            <person name="Miller A.N."/>
            <person name="Grigoriev I.V."/>
            <person name="Debuchy R."/>
            <person name="Gladieux P."/>
            <person name="Hiltunen Thoren M."/>
            <person name="Johannesson H."/>
        </authorList>
    </citation>
    <scope>NUCLEOTIDE SEQUENCE</scope>
    <source>
        <strain evidence="2">CBS 508.74</strain>
    </source>
</reference>
<dbReference type="Proteomes" id="UP001302812">
    <property type="component" value="Unassembled WGS sequence"/>
</dbReference>
<evidence type="ECO:0008006" key="4">
    <source>
        <dbReference type="Google" id="ProtNLM"/>
    </source>
</evidence>
<proteinExistence type="predicted"/>
<name>A0AAN6QGX3_9PEZI</name>
<keyword evidence="1" id="KW-0732">Signal</keyword>
<dbReference type="AlphaFoldDB" id="A0AAN6QGX3"/>
<feature type="chain" id="PRO_5042810242" description="Secreted protein" evidence="1">
    <location>
        <begin position="22"/>
        <end position="98"/>
    </location>
</feature>
<reference evidence="2" key="2">
    <citation type="submission" date="2023-05" db="EMBL/GenBank/DDBJ databases">
        <authorList>
            <consortium name="Lawrence Berkeley National Laboratory"/>
            <person name="Steindorff A."/>
            <person name="Hensen N."/>
            <person name="Bonometti L."/>
            <person name="Westerberg I."/>
            <person name="Brannstrom I.O."/>
            <person name="Guillou S."/>
            <person name="Cros-Aarteil S."/>
            <person name="Calhoun S."/>
            <person name="Haridas S."/>
            <person name="Kuo A."/>
            <person name="Mondo S."/>
            <person name="Pangilinan J."/>
            <person name="Riley R."/>
            <person name="Labutti K."/>
            <person name="Andreopoulos B."/>
            <person name="Lipzen A."/>
            <person name="Chen C."/>
            <person name="Yanf M."/>
            <person name="Daum C."/>
            <person name="Ng V."/>
            <person name="Clum A."/>
            <person name="Ohm R."/>
            <person name="Martin F."/>
            <person name="Silar P."/>
            <person name="Natvig D."/>
            <person name="Lalanne C."/>
            <person name="Gautier V."/>
            <person name="Ament-Velasquez S.L."/>
            <person name="Kruys A."/>
            <person name="Hutchinson M.I."/>
            <person name="Powell A.J."/>
            <person name="Barry K."/>
            <person name="Miller A.N."/>
            <person name="Grigoriev I.V."/>
            <person name="Debuchy R."/>
            <person name="Gladieux P."/>
            <person name="Thoren M.H."/>
            <person name="Johannesson H."/>
        </authorList>
    </citation>
    <scope>NUCLEOTIDE SEQUENCE</scope>
    <source>
        <strain evidence="2">CBS 508.74</strain>
    </source>
</reference>
<dbReference type="EMBL" id="MU853362">
    <property type="protein sequence ID" value="KAK4108559.1"/>
    <property type="molecule type" value="Genomic_DNA"/>
</dbReference>
<evidence type="ECO:0000313" key="2">
    <source>
        <dbReference type="EMBL" id="KAK4108559.1"/>
    </source>
</evidence>
<organism evidence="2 3">
    <name type="scientific">Canariomyces notabilis</name>
    <dbReference type="NCBI Taxonomy" id="2074819"/>
    <lineage>
        <taxon>Eukaryota</taxon>
        <taxon>Fungi</taxon>
        <taxon>Dikarya</taxon>
        <taxon>Ascomycota</taxon>
        <taxon>Pezizomycotina</taxon>
        <taxon>Sordariomycetes</taxon>
        <taxon>Sordariomycetidae</taxon>
        <taxon>Sordariales</taxon>
        <taxon>Chaetomiaceae</taxon>
        <taxon>Canariomyces</taxon>
    </lineage>
</organism>
<dbReference type="GeneID" id="89933728"/>
<dbReference type="RefSeq" id="XP_064666129.1">
    <property type="nucleotide sequence ID" value="XM_064809604.1"/>
</dbReference>
<sequence>MSIPERLYDFCFFSLLPFLQASPVGQQAGACIATYGLRVSCFFGVFRFRVLQRYGSNDQRGWLEKRAEQTWFFNRAFDGTLWALSTADLLVELPWGCC</sequence>
<feature type="signal peptide" evidence="1">
    <location>
        <begin position="1"/>
        <end position="21"/>
    </location>
</feature>
<comment type="caution">
    <text evidence="2">The sequence shown here is derived from an EMBL/GenBank/DDBJ whole genome shotgun (WGS) entry which is preliminary data.</text>
</comment>
<keyword evidence="3" id="KW-1185">Reference proteome</keyword>
<accession>A0AAN6QGX3</accession>
<gene>
    <name evidence="2" type="ORF">N656DRAFT_424111</name>
</gene>
<evidence type="ECO:0000313" key="3">
    <source>
        <dbReference type="Proteomes" id="UP001302812"/>
    </source>
</evidence>
<evidence type="ECO:0000256" key="1">
    <source>
        <dbReference type="SAM" id="SignalP"/>
    </source>
</evidence>
<protein>
    <recommendedName>
        <fullName evidence="4">Secreted protein</fullName>
    </recommendedName>
</protein>